<evidence type="ECO:0000313" key="1">
    <source>
        <dbReference type="EMBL" id="EFN60839.1"/>
    </source>
</evidence>
<reference evidence="1 2" key="1">
    <citation type="journal article" date="2010" name="Science">
        <title>Genomic comparison of the ants Camponotus floridanus and Harpegnathos saltator.</title>
        <authorList>
            <person name="Bonasio R."/>
            <person name="Zhang G."/>
            <person name="Ye C."/>
            <person name="Mutti N.S."/>
            <person name="Fang X."/>
            <person name="Qin N."/>
            <person name="Donahue G."/>
            <person name="Yang P."/>
            <person name="Li Q."/>
            <person name="Li C."/>
            <person name="Zhang P."/>
            <person name="Huang Z."/>
            <person name="Berger S.L."/>
            <person name="Reinberg D."/>
            <person name="Wang J."/>
            <person name="Liebig J."/>
        </authorList>
    </citation>
    <scope>NUCLEOTIDE SEQUENCE [LARGE SCALE GENOMIC DNA]</scope>
    <source>
        <strain evidence="2">C129</strain>
    </source>
</reference>
<feature type="non-terminal residue" evidence="1">
    <location>
        <position position="126"/>
    </location>
</feature>
<dbReference type="InParanoid" id="E2B0F0"/>
<dbReference type="OrthoDB" id="28868at2759"/>
<sequence length="126" mass="15383">SHNTNLTVKYYFDLIYHWLKQYRLAYKQIKFIHMPKEKQLLEKEITIIAQYFQPSIPYSIIDTWLDDIVQKVLSRLENKYPTHSIFLTSSEQFTLWRNNNINDDFWNKTEVEEIMCTLKQIIFSKL</sequence>
<gene>
    <name evidence="1" type="ORF">EAG_04699</name>
</gene>
<feature type="non-terminal residue" evidence="1">
    <location>
        <position position="1"/>
    </location>
</feature>
<dbReference type="Proteomes" id="UP000000311">
    <property type="component" value="Unassembled WGS sequence"/>
</dbReference>
<keyword evidence="2" id="KW-1185">Reference proteome</keyword>
<name>E2B0F0_CAMFO</name>
<dbReference type="EMBL" id="GL444560">
    <property type="protein sequence ID" value="EFN60839.1"/>
    <property type="molecule type" value="Genomic_DNA"/>
</dbReference>
<dbReference type="AlphaFoldDB" id="E2B0F0"/>
<evidence type="ECO:0000313" key="2">
    <source>
        <dbReference type="Proteomes" id="UP000000311"/>
    </source>
</evidence>
<organism evidence="2">
    <name type="scientific">Camponotus floridanus</name>
    <name type="common">Florida carpenter ant</name>
    <dbReference type="NCBI Taxonomy" id="104421"/>
    <lineage>
        <taxon>Eukaryota</taxon>
        <taxon>Metazoa</taxon>
        <taxon>Ecdysozoa</taxon>
        <taxon>Arthropoda</taxon>
        <taxon>Hexapoda</taxon>
        <taxon>Insecta</taxon>
        <taxon>Pterygota</taxon>
        <taxon>Neoptera</taxon>
        <taxon>Endopterygota</taxon>
        <taxon>Hymenoptera</taxon>
        <taxon>Apocrita</taxon>
        <taxon>Aculeata</taxon>
        <taxon>Formicoidea</taxon>
        <taxon>Formicidae</taxon>
        <taxon>Formicinae</taxon>
        <taxon>Camponotus</taxon>
    </lineage>
</organism>
<accession>E2B0F0</accession>
<proteinExistence type="predicted"/>
<protein>
    <submittedName>
        <fullName evidence="1">Uncharacterized protein</fullName>
    </submittedName>
</protein>